<dbReference type="InterPro" id="IPR054353">
    <property type="entry name" value="IstA-like_C"/>
</dbReference>
<feature type="region of interest" description="Disordered" evidence="2">
    <location>
        <begin position="1"/>
        <end position="45"/>
    </location>
</feature>
<feature type="compositionally biased region" description="Basic and acidic residues" evidence="2">
    <location>
        <begin position="36"/>
        <end position="45"/>
    </location>
</feature>
<dbReference type="GO" id="GO:0003676">
    <property type="term" value="F:nucleic acid binding"/>
    <property type="evidence" value="ECO:0007669"/>
    <property type="project" value="InterPro"/>
</dbReference>
<organism evidence="4 5">
    <name type="scientific">Eiseniibacteriota bacterium</name>
    <dbReference type="NCBI Taxonomy" id="2212470"/>
    <lineage>
        <taxon>Bacteria</taxon>
        <taxon>Candidatus Eiseniibacteriota</taxon>
    </lineage>
</organism>
<dbReference type="InterPro" id="IPR001584">
    <property type="entry name" value="Integrase_cat-core"/>
</dbReference>
<dbReference type="SUPFAM" id="SSF53098">
    <property type="entry name" value="Ribonuclease H-like"/>
    <property type="match status" value="1"/>
</dbReference>
<dbReference type="GO" id="GO:0015074">
    <property type="term" value="P:DNA integration"/>
    <property type="evidence" value="ECO:0007669"/>
    <property type="project" value="InterPro"/>
</dbReference>
<dbReference type="Gene3D" id="3.30.420.10">
    <property type="entry name" value="Ribonuclease H-like superfamily/Ribonuclease H"/>
    <property type="match status" value="1"/>
</dbReference>
<dbReference type="PROSITE" id="PS50994">
    <property type="entry name" value="INTEGRASE"/>
    <property type="match status" value="1"/>
</dbReference>
<evidence type="ECO:0000259" key="3">
    <source>
        <dbReference type="PROSITE" id="PS50994"/>
    </source>
</evidence>
<comment type="similarity">
    <text evidence="1">Belongs to the transposase IS21/IS408/IS1162 family.</text>
</comment>
<reference evidence="4" key="1">
    <citation type="submission" date="2021-05" db="EMBL/GenBank/DDBJ databases">
        <title>Energy efficiency and biological interactions define the core microbiome of deep oligotrophic groundwater.</title>
        <authorList>
            <person name="Mehrshad M."/>
            <person name="Lopez-Fernandez M."/>
            <person name="Bell E."/>
            <person name="Bernier-Latmani R."/>
            <person name="Bertilsson S."/>
            <person name="Dopson M."/>
        </authorList>
    </citation>
    <scope>NUCLEOTIDE SEQUENCE</scope>
    <source>
        <strain evidence="4">Modern_marine.mb.64</strain>
    </source>
</reference>
<proteinExistence type="inferred from homology"/>
<dbReference type="PANTHER" id="PTHR35004:SF7">
    <property type="entry name" value="INTEGRASE PROTEIN"/>
    <property type="match status" value="1"/>
</dbReference>
<comment type="caution">
    <text evidence="4">The sequence shown here is derived from an EMBL/GenBank/DDBJ whole genome shotgun (WGS) entry which is preliminary data.</text>
</comment>
<dbReference type="Proteomes" id="UP000777784">
    <property type="component" value="Unassembled WGS sequence"/>
</dbReference>
<dbReference type="Pfam" id="PF22483">
    <property type="entry name" value="Mu-transpos_C_2"/>
    <property type="match status" value="1"/>
</dbReference>
<dbReference type="NCBIfam" id="NF033546">
    <property type="entry name" value="transpos_IS21"/>
    <property type="match status" value="1"/>
</dbReference>
<dbReference type="InterPro" id="IPR012337">
    <property type="entry name" value="RNaseH-like_sf"/>
</dbReference>
<evidence type="ECO:0000313" key="5">
    <source>
        <dbReference type="Proteomes" id="UP000777784"/>
    </source>
</evidence>
<gene>
    <name evidence="4" type="primary">istA</name>
    <name evidence="4" type="ORF">KJ970_04775</name>
</gene>
<dbReference type="AlphaFoldDB" id="A0A948W636"/>
<feature type="domain" description="Integrase catalytic" evidence="3">
    <location>
        <begin position="111"/>
        <end position="298"/>
    </location>
</feature>
<evidence type="ECO:0000313" key="4">
    <source>
        <dbReference type="EMBL" id="MBU2690221.1"/>
    </source>
</evidence>
<dbReference type="EMBL" id="JAHJDP010000025">
    <property type="protein sequence ID" value="MBU2690221.1"/>
    <property type="molecule type" value="Genomic_DNA"/>
</dbReference>
<evidence type="ECO:0000256" key="1">
    <source>
        <dbReference type="ARBA" id="ARBA00009277"/>
    </source>
</evidence>
<accession>A0A948W636</accession>
<name>A0A948W636_UNCEI</name>
<dbReference type="InterPro" id="IPR036397">
    <property type="entry name" value="RNaseH_sf"/>
</dbReference>
<evidence type="ECO:0000256" key="2">
    <source>
        <dbReference type="SAM" id="MobiDB-lite"/>
    </source>
</evidence>
<sequence length="485" mass="55832">MQREKTLELAAAKAGMSEKTARKYLKSGELPSERPPTSRKDSSREDAFEGVWEEILGFLDINSGLQAVTLFKYLQKESPGKYQDGQLRTLQRRIKVWRATEGPAKEVFFAQKHTPGRLSQSDFTNMDDLGVMIGGVPFLHMVYHFVLTYSNWEDATICFSESFESLSQGLQNAMWELGGVPENHQTDQLTTAVQKTEHPKEFTQRYQALLDHYGLVGLKIRVREPHENGDVEQRHYRFKQAVDQALMLRGYRDFVSREEYAGFLESLLKELNAGRSERLAEELAVLRSLPRTRLDSRRHLKVPVGQGSTIRILKNVYSVHSRLQGETVDVWVDAEKIEVWYAQRKVDEFPRLRGEGKHQINYRHLIDSLVRKPGAFENYRYREDLFPTFYFRMVYDMLQKTSPSRASREYLGILELAAKEGEAEVDAVLQYALLNHHPISKDTIKAALGSAVRRPGPTEVAIDDVELVSYDIFLREEVEECHLIS</sequence>
<dbReference type="PANTHER" id="PTHR35004">
    <property type="entry name" value="TRANSPOSASE RV3428C-RELATED"/>
    <property type="match status" value="1"/>
</dbReference>
<protein>
    <submittedName>
        <fullName evidence="4">IS21 family transposase</fullName>
    </submittedName>
</protein>